<feature type="compositionally biased region" description="Polar residues" evidence="1">
    <location>
        <begin position="278"/>
        <end position="294"/>
    </location>
</feature>
<name>A0AAV4A380_9GAST</name>
<evidence type="ECO:0000256" key="2">
    <source>
        <dbReference type="SAM" id="SignalP"/>
    </source>
</evidence>
<protein>
    <submittedName>
        <fullName evidence="4">Cell wall integrity and stress response component 4-like</fullName>
    </submittedName>
</protein>
<dbReference type="InterPro" id="IPR004302">
    <property type="entry name" value="Cellulose/chitin-bd_N"/>
</dbReference>
<reference evidence="4 5" key="1">
    <citation type="journal article" date="2021" name="Elife">
        <title>Chloroplast acquisition without the gene transfer in kleptoplastic sea slugs, Plakobranchus ocellatus.</title>
        <authorList>
            <person name="Maeda T."/>
            <person name="Takahashi S."/>
            <person name="Yoshida T."/>
            <person name="Shimamura S."/>
            <person name="Takaki Y."/>
            <person name="Nagai Y."/>
            <person name="Toyoda A."/>
            <person name="Suzuki Y."/>
            <person name="Arimoto A."/>
            <person name="Ishii H."/>
            <person name="Satoh N."/>
            <person name="Nishiyama T."/>
            <person name="Hasebe M."/>
            <person name="Maruyama T."/>
            <person name="Minagawa J."/>
            <person name="Obokata J."/>
            <person name="Shigenobu S."/>
        </authorList>
    </citation>
    <scope>NUCLEOTIDE SEQUENCE [LARGE SCALE GENOMIC DNA]</scope>
</reference>
<feature type="chain" id="PRO_5043506484" evidence="2">
    <location>
        <begin position="26"/>
        <end position="386"/>
    </location>
</feature>
<feature type="domain" description="Chitin-binding type-4" evidence="3">
    <location>
        <begin position="26"/>
        <end position="220"/>
    </location>
</feature>
<organism evidence="4 5">
    <name type="scientific">Plakobranchus ocellatus</name>
    <dbReference type="NCBI Taxonomy" id="259542"/>
    <lineage>
        <taxon>Eukaryota</taxon>
        <taxon>Metazoa</taxon>
        <taxon>Spiralia</taxon>
        <taxon>Lophotrochozoa</taxon>
        <taxon>Mollusca</taxon>
        <taxon>Gastropoda</taxon>
        <taxon>Heterobranchia</taxon>
        <taxon>Euthyneura</taxon>
        <taxon>Panpulmonata</taxon>
        <taxon>Sacoglossa</taxon>
        <taxon>Placobranchoidea</taxon>
        <taxon>Plakobranchidae</taxon>
        <taxon>Plakobranchus</taxon>
    </lineage>
</organism>
<keyword evidence="5" id="KW-1185">Reference proteome</keyword>
<dbReference type="Pfam" id="PF03067">
    <property type="entry name" value="LPMO_10"/>
    <property type="match status" value="1"/>
</dbReference>
<proteinExistence type="predicted"/>
<dbReference type="EMBL" id="BLXT01003752">
    <property type="protein sequence ID" value="GFO05726.1"/>
    <property type="molecule type" value="Genomic_DNA"/>
</dbReference>
<keyword evidence="2" id="KW-0732">Signal</keyword>
<sequence>MASRSAALTFGTVLLCASAIILVSGHGRLRSPPGRSTMWRDGFRTVKNYQDNELNCGGRWFQWGVHGGKCGVCGDPWGQPQENQPPGKYSRPFLAKCYQYGTRYIDAHVELTANHLGFMQFRLCPNNDFKKPVTQECLDQNLLDISNEKGKLIGKKVRIYSQAQDIFLKLSIPENLTCSQCVLQWRYVAGNSWGCAQTNGRRRCANGLGGQESFWACADIAIVPDCRNPRDDIPSGDRTRADKQEGSNNSRVGQAGADKQEGSNNSRGGQAGADKQEGSNNSQAGADGADSSNGRKTKAPASTSNGSTSGRSKSSDNSKKPKKDPFIEDLKEKMTRSPPKVFTRAPRPFLKCVAVGMWAGQPHMARWCGYNCITGFCPKTMCHCGN</sequence>
<evidence type="ECO:0000313" key="4">
    <source>
        <dbReference type="EMBL" id="GFO05726.1"/>
    </source>
</evidence>
<evidence type="ECO:0000259" key="3">
    <source>
        <dbReference type="Pfam" id="PF03067"/>
    </source>
</evidence>
<feature type="compositionally biased region" description="Basic and acidic residues" evidence="1">
    <location>
        <begin position="313"/>
        <end position="335"/>
    </location>
</feature>
<comment type="caution">
    <text evidence="4">The sequence shown here is derived from an EMBL/GenBank/DDBJ whole genome shotgun (WGS) entry which is preliminary data.</text>
</comment>
<accession>A0AAV4A380</accession>
<feature type="region of interest" description="Disordered" evidence="1">
    <location>
        <begin position="227"/>
        <end position="340"/>
    </location>
</feature>
<feature type="compositionally biased region" description="Low complexity" evidence="1">
    <location>
        <begin position="302"/>
        <end position="312"/>
    </location>
</feature>
<gene>
    <name evidence="4" type="ORF">PoB_003223100</name>
</gene>
<feature type="signal peptide" evidence="2">
    <location>
        <begin position="1"/>
        <end position="25"/>
    </location>
</feature>
<dbReference type="AlphaFoldDB" id="A0AAV4A380"/>
<evidence type="ECO:0000313" key="5">
    <source>
        <dbReference type="Proteomes" id="UP000735302"/>
    </source>
</evidence>
<dbReference type="Proteomes" id="UP000735302">
    <property type="component" value="Unassembled WGS sequence"/>
</dbReference>
<evidence type="ECO:0000256" key="1">
    <source>
        <dbReference type="SAM" id="MobiDB-lite"/>
    </source>
</evidence>
<feature type="compositionally biased region" description="Basic and acidic residues" evidence="1">
    <location>
        <begin position="227"/>
        <end position="245"/>
    </location>
</feature>